<organism evidence="2">
    <name type="scientific">mine drainage metagenome</name>
    <dbReference type="NCBI Taxonomy" id="410659"/>
    <lineage>
        <taxon>unclassified sequences</taxon>
        <taxon>metagenomes</taxon>
        <taxon>ecological metagenomes</taxon>
    </lineage>
</organism>
<proteinExistence type="predicted"/>
<feature type="region of interest" description="Disordered" evidence="1">
    <location>
        <begin position="270"/>
        <end position="291"/>
    </location>
</feature>
<gene>
    <name evidence="2" type="ORF">GALL_351600</name>
</gene>
<evidence type="ECO:0000256" key="1">
    <source>
        <dbReference type="SAM" id="MobiDB-lite"/>
    </source>
</evidence>
<reference evidence="2" key="1">
    <citation type="submission" date="2016-10" db="EMBL/GenBank/DDBJ databases">
        <title>Sequence of Gallionella enrichment culture.</title>
        <authorList>
            <person name="Poehlein A."/>
            <person name="Muehling M."/>
            <person name="Daniel R."/>
        </authorList>
    </citation>
    <scope>NUCLEOTIDE SEQUENCE</scope>
</reference>
<name>A0A1J5QT48_9ZZZZ</name>
<feature type="region of interest" description="Disordered" evidence="1">
    <location>
        <begin position="130"/>
        <end position="149"/>
    </location>
</feature>
<feature type="compositionally biased region" description="Low complexity" evidence="1">
    <location>
        <begin position="327"/>
        <end position="338"/>
    </location>
</feature>
<sequence length="349" mass="37450">MHGAGGQRVESVVLTRVLERAGGEKDVDQHAVGDEVSGGPLGCARPVTEDPEHRAEGVASECRDRRVSSRDEPVHEEPEQVAVREQTHIGRPQLGAGVGSRRDGLHRLDHALARPLVELEEELLLRPEEPDDVRLGHPRGAGDLIGGRPGVATFGEHGQRRGEDLLAPRVPRHAPGRLRALDRTHGQQVISQLLASARLMIGRQPRLVRPEPHGSAPPRTGHSVGAEFMVTLDNLVMTDAVPVIQAPMCGPGVAPVIPHRVHPELRDARARGVDPRGPMGPASHVRRRDHARHPRAEGLSWQSAFWVDVLLALVVVRGTEDYPAAGSSSSCSSTDSSSAGLRYGSASPA</sequence>
<feature type="region of interest" description="Disordered" evidence="1">
    <location>
        <begin position="322"/>
        <end position="349"/>
    </location>
</feature>
<feature type="region of interest" description="Disordered" evidence="1">
    <location>
        <begin position="20"/>
        <end position="82"/>
    </location>
</feature>
<dbReference type="EMBL" id="MLJW01000741">
    <property type="protein sequence ID" value="OIQ83055.1"/>
    <property type="molecule type" value="Genomic_DNA"/>
</dbReference>
<evidence type="ECO:0000313" key="2">
    <source>
        <dbReference type="EMBL" id="OIQ83055.1"/>
    </source>
</evidence>
<feature type="compositionally biased region" description="Basic and acidic residues" evidence="1">
    <location>
        <begin position="47"/>
        <end position="78"/>
    </location>
</feature>
<protein>
    <submittedName>
        <fullName evidence="2">Uncharacterized protein</fullName>
    </submittedName>
</protein>
<dbReference type="AlphaFoldDB" id="A0A1J5QT48"/>
<comment type="caution">
    <text evidence="2">The sequence shown here is derived from an EMBL/GenBank/DDBJ whole genome shotgun (WGS) entry which is preliminary data.</text>
</comment>
<feature type="compositionally biased region" description="Basic and acidic residues" evidence="1">
    <location>
        <begin position="20"/>
        <end position="33"/>
    </location>
</feature>
<accession>A0A1J5QT48</accession>